<accession>A0A9X2M205</accession>
<sequence>MSTAAAEAAAGSRALGPRPRLRAVPDQAGPAPRRGPSHPLVLGCDARARLRCAVRELLNVPGLEGLPDSARLAVIVLAAKTSAESGLVEIRAGELARWLGLSVSRLRRIVRMLHEAGVVDRDTATGDWKEHTGLECKVLPLWAAYGKPGHPLALVQREFAVFLRLVEAVFGPGWRHRDRPDTPAGLLAWRKGRGGCTDRLALLVLVLEATETGRVRLCGGKVNARGRAAATLARLLGCGLAGAEAVLERLEAAGLVARPRRETVSDLRHRGRLVVPAVAAAHGKNAASVVREQRVRAAKPDFSDPDATPGGSDSPEADEEPQVEEEPAAEEAGTPDPDVVPTLHTDHASGAGTCGDGAGGWCCSGNAGSGCCDRPERARAREDQAVDGETASAGSASAVAEECPLRGEKPKKSSVDERDGQRAPRAEAGGRPKAVGGGKTQRQRRVGLPADLGLRVALGPVAWLWERLNGWQQDRVEEAVKRELGRLKDLLMQPDAAPRLLADRLTDRLEEIGGEALVRSPYGWLIRRGLVQRPDCSDLRCDDGIRLDTGGECENCGNVIHLRRTRRARIAAEIDRALPGLGADVRRRILEDRLREQVAIEAEDFVWRREQAAAEQARWHAVRGAAGGHAESERQAAVGALRQAKAARQHGVGGLSVDPGSGRRPADRSGGVGVEPRVAPEVSVPEAPVVCGVCRTEGPVDSLSGVCGSCAGEMQGLLAPEMERLDGDGQRLLMRLVSGGGNQASSRSWKCKVPSCGRRQVGVPPASGRCAPCDREAAGKPPPWEGIRGDRARPRGAAGSADPADRE</sequence>
<feature type="region of interest" description="Disordered" evidence="1">
    <location>
        <begin position="293"/>
        <end position="345"/>
    </location>
</feature>
<reference evidence="2" key="1">
    <citation type="submission" date="2022-06" db="EMBL/GenBank/DDBJ databases">
        <title>WGS of actinobacteria.</title>
        <authorList>
            <person name="Thawai C."/>
        </authorList>
    </citation>
    <scope>NUCLEOTIDE SEQUENCE</scope>
    <source>
        <strain evidence="2">DSM 42010</strain>
    </source>
</reference>
<dbReference type="RefSeq" id="WP_257634215.1">
    <property type="nucleotide sequence ID" value="NZ_JANIIC010000048.1"/>
</dbReference>
<evidence type="ECO:0000256" key="1">
    <source>
        <dbReference type="SAM" id="MobiDB-lite"/>
    </source>
</evidence>
<keyword evidence="3" id="KW-1185">Reference proteome</keyword>
<gene>
    <name evidence="2" type="ORF">NQU54_32990</name>
</gene>
<dbReference type="InterPro" id="IPR036390">
    <property type="entry name" value="WH_DNA-bd_sf"/>
</dbReference>
<feature type="compositionally biased region" description="Low complexity" evidence="1">
    <location>
        <begin position="1"/>
        <end position="10"/>
    </location>
</feature>
<feature type="compositionally biased region" description="Low complexity" evidence="1">
    <location>
        <begin position="391"/>
        <end position="400"/>
    </location>
</feature>
<dbReference type="Proteomes" id="UP001142400">
    <property type="component" value="Unassembled WGS sequence"/>
</dbReference>
<evidence type="ECO:0000313" key="2">
    <source>
        <dbReference type="EMBL" id="MCQ8833739.1"/>
    </source>
</evidence>
<feature type="region of interest" description="Disordered" evidence="1">
    <location>
        <begin position="624"/>
        <end position="643"/>
    </location>
</feature>
<feature type="region of interest" description="Disordered" evidence="1">
    <location>
        <begin position="1"/>
        <end position="38"/>
    </location>
</feature>
<feature type="compositionally biased region" description="Acidic residues" evidence="1">
    <location>
        <begin position="315"/>
        <end position="329"/>
    </location>
</feature>
<dbReference type="EMBL" id="JANIIC010000048">
    <property type="protein sequence ID" value="MCQ8833739.1"/>
    <property type="molecule type" value="Genomic_DNA"/>
</dbReference>
<protein>
    <submittedName>
        <fullName evidence="2">Uncharacterized protein</fullName>
    </submittedName>
</protein>
<organism evidence="2 3">
    <name type="scientific">Streptomyces malaysiensis subsp. samsunensis</name>
    <dbReference type="NCBI Taxonomy" id="459658"/>
    <lineage>
        <taxon>Bacteria</taxon>
        <taxon>Bacillati</taxon>
        <taxon>Actinomycetota</taxon>
        <taxon>Actinomycetes</taxon>
        <taxon>Kitasatosporales</taxon>
        <taxon>Streptomycetaceae</taxon>
        <taxon>Streptomyces</taxon>
        <taxon>Streptomyces violaceusniger group</taxon>
    </lineage>
</organism>
<feature type="compositionally biased region" description="Basic and acidic residues" evidence="1">
    <location>
        <begin position="403"/>
        <end position="430"/>
    </location>
</feature>
<feature type="region of interest" description="Disordered" evidence="1">
    <location>
        <begin position="649"/>
        <end position="678"/>
    </location>
</feature>
<feature type="compositionally biased region" description="Basic and acidic residues" evidence="1">
    <location>
        <begin position="293"/>
        <end position="302"/>
    </location>
</feature>
<feature type="compositionally biased region" description="Low complexity" evidence="1">
    <location>
        <begin position="795"/>
        <end position="807"/>
    </location>
</feature>
<dbReference type="AlphaFoldDB" id="A0A9X2M205"/>
<comment type="caution">
    <text evidence="2">The sequence shown here is derived from an EMBL/GenBank/DDBJ whole genome shotgun (WGS) entry which is preliminary data.</text>
</comment>
<feature type="region of interest" description="Disordered" evidence="1">
    <location>
        <begin position="767"/>
        <end position="807"/>
    </location>
</feature>
<dbReference type="SUPFAM" id="SSF46785">
    <property type="entry name" value="Winged helix' DNA-binding domain"/>
    <property type="match status" value="1"/>
</dbReference>
<feature type="region of interest" description="Disordered" evidence="1">
    <location>
        <begin position="382"/>
        <end position="446"/>
    </location>
</feature>
<proteinExistence type="predicted"/>
<evidence type="ECO:0000313" key="3">
    <source>
        <dbReference type="Proteomes" id="UP001142400"/>
    </source>
</evidence>
<name>A0A9X2M205_STRMQ</name>